<evidence type="ECO:0000256" key="2">
    <source>
        <dbReference type="ARBA" id="ARBA00008072"/>
    </source>
</evidence>
<comment type="similarity">
    <text evidence="2">Belongs to the zinc-containing alcohol dehydrogenase family.</text>
</comment>
<protein>
    <recommendedName>
        <fullName evidence="6">Enoyl reductase (ER) domain-containing protein</fullName>
    </recommendedName>
</protein>
<dbReference type="Pfam" id="PF00107">
    <property type="entry name" value="ADH_zinc_N"/>
    <property type="match status" value="1"/>
</dbReference>
<evidence type="ECO:0000256" key="3">
    <source>
        <dbReference type="ARBA" id="ARBA00022723"/>
    </source>
</evidence>
<dbReference type="Gene3D" id="3.90.180.10">
    <property type="entry name" value="Medium-chain alcohol dehydrogenases, catalytic domain"/>
    <property type="match status" value="1"/>
</dbReference>
<sequence length="338" mass="36022">MSHPKTYSAYAFTEKGGTLQKLIIDWQDPKDGEIVVKVLACGVCGSDEFVETGALGMQYPHVPGHEIVGEIVAVPPNEKNYKVGQRVGGAWHGQHCFSCTPCRSGDFTLCEHTEANGIHRDGGYAEYATLRSEAVVNVPTDIDPAEAAPLLCAGVTVFNALRNMSYVPGDLVAIQGIGGLGHLAIRFARKMGLRPVAISTSADKKDVASRLGAVAYLDSSKLDIGKALTEMGGAKIIVVTANNPDVLNNFIEGLSIGGTLLILSFPPTTPINLVPLIFKRASLRGWPAGDPKACEDTIAFAQSAGIRSLVTTFPLDKAQEAYEFRSKARFRAVIVPNA</sequence>
<gene>
    <name evidence="7" type="ORF">GFSPODELE1_LOCUS8080</name>
</gene>
<keyword evidence="8" id="KW-1185">Reference proteome</keyword>
<feature type="domain" description="Enoyl reductase (ER)" evidence="6">
    <location>
        <begin position="17"/>
        <end position="334"/>
    </location>
</feature>
<reference evidence="8" key="1">
    <citation type="submission" date="2024-04" db="EMBL/GenBank/DDBJ databases">
        <authorList>
            <person name="Shaw F."/>
            <person name="Minotto A."/>
        </authorList>
    </citation>
    <scope>NUCLEOTIDE SEQUENCE [LARGE SCALE GENOMIC DNA]</scope>
</reference>
<evidence type="ECO:0000313" key="8">
    <source>
        <dbReference type="Proteomes" id="UP001497453"/>
    </source>
</evidence>
<name>A0ABP1DT42_9APHY</name>
<evidence type="ECO:0000313" key="7">
    <source>
        <dbReference type="EMBL" id="CAL1710920.1"/>
    </source>
</evidence>
<dbReference type="Gene3D" id="3.40.50.720">
    <property type="entry name" value="NAD(P)-binding Rossmann-like Domain"/>
    <property type="match status" value="1"/>
</dbReference>
<dbReference type="PANTHER" id="PTHR42940">
    <property type="entry name" value="ALCOHOL DEHYDROGENASE 1-RELATED"/>
    <property type="match status" value="1"/>
</dbReference>
<proteinExistence type="inferred from homology"/>
<dbReference type="InterPro" id="IPR013154">
    <property type="entry name" value="ADH-like_N"/>
</dbReference>
<dbReference type="InterPro" id="IPR013149">
    <property type="entry name" value="ADH-like_C"/>
</dbReference>
<dbReference type="PANTHER" id="PTHR42940:SF7">
    <property type="entry name" value="ALCOHOL DEHYDROGENASE-LIKE N-TERMINAL DOMAIN-CONTAINING PROTEIN"/>
    <property type="match status" value="1"/>
</dbReference>
<comment type="cofactor">
    <cofactor evidence="1">
        <name>Zn(2+)</name>
        <dbReference type="ChEBI" id="CHEBI:29105"/>
    </cofactor>
</comment>
<dbReference type="SUPFAM" id="SSF51735">
    <property type="entry name" value="NAD(P)-binding Rossmann-fold domains"/>
    <property type="match status" value="1"/>
</dbReference>
<dbReference type="SUPFAM" id="SSF50129">
    <property type="entry name" value="GroES-like"/>
    <property type="match status" value="1"/>
</dbReference>
<keyword evidence="3" id="KW-0479">Metal-binding</keyword>
<organism evidence="7 8">
    <name type="scientific">Somion occarium</name>
    <dbReference type="NCBI Taxonomy" id="3059160"/>
    <lineage>
        <taxon>Eukaryota</taxon>
        <taxon>Fungi</taxon>
        <taxon>Dikarya</taxon>
        <taxon>Basidiomycota</taxon>
        <taxon>Agaricomycotina</taxon>
        <taxon>Agaricomycetes</taxon>
        <taxon>Polyporales</taxon>
        <taxon>Cerrenaceae</taxon>
        <taxon>Somion</taxon>
    </lineage>
</organism>
<dbReference type="SMART" id="SM00829">
    <property type="entry name" value="PKS_ER"/>
    <property type="match status" value="1"/>
</dbReference>
<evidence type="ECO:0000256" key="1">
    <source>
        <dbReference type="ARBA" id="ARBA00001947"/>
    </source>
</evidence>
<evidence type="ECO:0000256" key="4">
    <source>
        <dbReference type="ARBA" id="ARBA00022833"/>
    </source>
</evidence>
<dbReference type="InterPro" id="IPR036291">
    <property type="entry name" value="NAD(P)-bd_dom_sf"/>
</dbReference>
<dbReference type="InterPro" id="IPR011032">
    <property type="entry name" value="GroES-like_sf"/>
</dbReference>
<accession>A0ABP1DT42</accession>
<dbReference type="InterPro" id="IPR020843">
    <property type="entry name" value="ER"/>
</dbReference>
<dbReference type="Proteomes" id="UP001497453">
    <property type="component" value="Chromosome 6"/>
</dbReference>
<keyword evidence="5" id="KW-0560">Oxidoreductase</keyword>
<evidence type="ECO:0000256" key="5">
    <source>
        <dbReference type="ARBA" id="ARBA00023002"/>
    </source>
</evidence>
<evidence type="ECO:0000259" key="6">
    <source>
        <dbReference type="SMART" id="SM00829"/>
    </source>
</evidence>
<dbReference type="Pfam" id="PF08240">
    <property type="entry name" value="ADH_N"/>
    <property type="match status" value="1"/>
</dbReference>
<dbReference type="EMBL" id="OZ037949">
    <property type="protein sequence ID" value="CAL1710920.1"/>
    <property type="molecule type" value="Genomic_DNA"/>
</dbReference>
<keyword evidence="4" id="KW-0862">Zinc</keyword>